<dbReference type="InterPro" id="IPR021341">
    <property type="entry name" value="DUF2958"/>
</dbReference>
<dbReference type="RefSeq" id="WP_377579584.1">
    <property type="nucleotide sequence ID" value="NZ_JBHTKA010000003.1"/>
</dbReference>
<comment type="caution">
    <text evidence="2">The sequence shown here is derived from an EMBL/GenBank/DDBJ whole genome shotgun (WGS) entry which is preliminary data.</text>
</comment>
<dbReference type="Pfam" id="PF11171">
    <property type="entry name" value="DUF2958"/>
    <property type="match status" value="1"/>
</dbReference>
<sequence length="122" mass="13965">MNLFTDEQADKLRENGSPENRDKDHCPVVKLFLPGTRCTWLLTELDPEDENRAFGLCDLGLGFPELGYVDLHELITLQFAYQVTNDLNFIGEYPISVYARAARREQAITVNRQHLQQALKPS</sequence>
<accession>A0ABW3K1M9</accession>
<feature type="region of interest" description="Disordered" evidence="1">
    <location>
        <begin position="1"/>
        <end position="24"/>
    </location>
</feature>
<gene>
    <name evidence="2" type="ORF">ACFQ21_12770</name>
</gene>
<evidence type="ECO:0000256" key="1">
    <source>
        <dbReference type="SAM" id="MobiDB-lite"/>
    </source>
</evidence>
<feature type="compositionally biased region" description="Basic and acidic residues" evidence="1">
    <location>
        <begin position="8"/>
        <end position="24"/>
    </location>
</feature>
<evidence type="ECO:0000313" key="3">
    <source>
        <dbReference type="Proteomes" id="UP001597112"/>
    </source>
</evidence>
<dbReference type="Proteomes" id="UP001597112">
    <property type="component" value="Unassembled WGS sequence"/>
</dbReference>
<name>A0ABW3K1M9_9BACT</name>
<evidence type="ECO:0000313" key="2">
    <source>
        <dbReference type="EMBL" id="MFD1000187.1"/>
    </source>
</evidence>
<dbReference type="EMBL" id="JBHTKA010000003">
    <property type="protein sequence ID" value="MFD1000187.1"/>
    <property type="molecule type" value="Genomic_DNA"/>
</dbReference>
<reference evidence="3" key="1">
    <citation type="journal article" date="2019" name="Int. J. Syst. Evol. Microbiol.">
        <title>The Global Catalogue of Microorganisms (GCM) 10K type strain sequencing project: providing services to taxonomists for standard genome sequencing and annotation.</title>
        <authorList>
            <consortium name="The Broad Institute Genomics Platform"/>
            <consortium name="The Broad Institute Genome Sequencing Center for Infectious Disease"/>
            <person name="Wu L."/>
            <person name="Ma J."/>
        </authorList>
    </citation>
    <scope>NUCLEOTIDE SEQUENCE [LARGE SCALE GENOMIC DNA]</scope>
    <source>
        <strain evidence="3">CCUG 58938</strain>
    </source>
</reference>
<organism evidence="2 3">
    <name type="scientific">Ohtaekwangia kribbensis</name>
    <dbReference type="NCBI Taxonomy" id="688913"/>
    <lineage>
        <taxon>Bacteria</taxon>
        <taxon>Pseudomonadati</taxon>
        <taxon>Bacteroidota</taxon>
        <taxon>Cytophagia</taxon>
        <taxon>Cytophagales</taxon>
        <taxon>Fulvivirgaceae</taxon>
        <taxon>Ohtaekwangia</taxon>
    </lineage>
</organism>
<keyword evidence="3" id="KW-1185">Reference proteome</keyword>
<protein>
    <submittedName>
        <fullName evidence="2">DUF2958 domain-containing protein</fullName>
    </submittedName>
</protein>
<proteinExistence type="predicted"/>